<gene>
    <name evidence="6" type="ORF">UA08_01090</name>
</gene>
<keyword evidence="7" id="KW-1185">Reference proteome</keyword>
<evidence type="ECO:0000256" key="5">
    <source>
        <dbReference type="SAM" id="Phobius"/>
    </source>
</evidence>
<feature type="transmembrane region" description="Helical" evidence="5">
    <location>
        <begin position="327"/>
        <end position="348"/>
    </location>
</feature>
<feature type="transmembrane region" description="Helical" evidence="5">
    <location>
        <begin position="172"/>
        <end position="190"/>
    </location>
</feature>
<evidence type="ECO:0000256" key="3">
    <source>
        <dbReference type="ARBA" id="ARBA00022989"/>
    </source>
</evidence>
<dbReference type="Proteomes" id="UP000214365">
    <property type="component" value="Unassembled WGS sequence"/>
</dbReference>
<evidence type="ECO:0000313" key="7">
    <source>
        <dbReference type="Proteomes" id="UP000214365"/>
    </source>
</evidence>
<feature type="transmembrane region" description="Helical" evidence="5">
    <location>
        <begin position="360"/>
        <end position="379"/>
    </location>
</feature>
<dbReference type="GeneID" id="31000845"/>
<accession>A0A225B8V8</accession>
<feature type="transmembrane region" description="Helical" evidence="5">
    <location>
        <begin position="534"/>
        <end position="553"/>
    </location>
</feature>
<dbReference type="OrthoDB" id="440553at2759"/>
<sequence length="632" mass="68282">MLLPLVKERKWAPEALLPQAASCFTGRIGCFSFNTGEVPSKTTALGLVALFIPCKVVSPCSILHIQSYWDMHASKMVSADEEPARVSGTVQESLTVQEPVALPAIVQQTAAPKEAFNISTSDCHDCTFLKGWRLYITTLGLMVCLYLVNVETTVVSTSLITIANGFHSFNRTSWIVTGYLITYTGFNILWSKLSDIIGRKASIIATMAVFMGFSLGCGMAKSMSQLSANSGSSGVLVYRSRLFHWPIDWRSFGRSLDLAMDFLHEVSAISVQQQLQNEKLIAGFNRSLPIGGVAVLLLMIALPSNFGGSGRRKTGRISWGNLRRIDVVGALILLTATLPLITALNEVYVQFRWSDGRTVILLAISGISWYAFLAWEHAMTREGPGPEPIFPSRFLNHANWMGMLLTSFLVGMPSNMVVVMLPQRFQIVNGTSALSSGVRLLAYSATSAISAGLSGIISKKARVPFVYSLAFGAILHTAGVALVSTLPETKDFPWGGYVYEGIAGAGVGTTFGILVLATPFVVEPRDIAVATGAVIQFRFLGGAIGLAIASNVLNGMLESDLTNVLSPTELQNLLHNTASIETLSEVQREAVVGVFAHSYTTQFRTMVGIAAVQFVSALFVWKRGGRQITALD</sequence>
<comment type="subcellular location">
    <subcellularLocation>
        <location evidence="1">Membrane</location>
        <topology evidence="1">Multi-pass membrane protein</topology>
    </subcellularLocation>
</comment>
<feature type="transmembrane region" description="Helical" evidence="5">
    <location>
        <begin position="498"/>
        <end position="522"/>
    </location>
</feature>
<dbReference type="Gene3D" id="1.20.1250.20">
    <property type="entry name" value="MFS general substrate transporter like domains"/>
    <property type="match status" value="1"/>
</dbReference>
<feature type="transmembrane region" description="Helical" evidence="5">
    <location>
        <begin position="440"/>
        <end position="458"/>
    </location>
</feature>
<evidence type="ECO:0008006" key="8">
    <source>
        <dbReference type="Google" id="ProtNLM"/>
    </source>
</evidence>
<keyword evidence="2 5" id="KW-0812">Transmembrane</keyword>
<feature type="transmembrane region" description="Helical" evidence="5">
    <location>
        <begin position="465"/>
        <end position="486"/>
    </location>
</feature>
<dbReference type="AlphaFoldDB" id="A0A225B8V8"/>
<keyword evidence="4 5" id="KW-0472">Membrane</keyword>
<proteinExistence type="predicted"/>
<dbReference type="Gene3D" id="1.20.1720.10">
    <property type="entry name" value="Multidrug resistance protein D"/>
    <property type="match status" value="1"/>
</dbReference>
<dbReference type="SUPFAM" id="SSF103473">
    <property type="entry name" value="MFS general substrate transporter"/>
    <property type="match status" value="2"/>
</dbReference>
<dbReference type="PANTHER" id="PTHR23501:SF43">
    <property type="entry name" value="MULTIDRUG TRANSPORTER, PUTATIVE (AFU_ORTHOLOGUE AFUA_6G03040)-RELATED"/>
    <property type="match status" value="1"/>
</dbReference>
<protein>
    <recommendedName>
        <fullName evidence="8">Major facilitator superfamily (MFS) profile domain-containing protein</fullName>
    </recommendedName>
</protein>
<dbReference type="PANTHER" id="PTHR23501">
    <property type="entry name" value="MAJOR FACILITATOR SUPERFAMILY"/>
    <property type="match status" value="1"/>
</dbReference>
<keyword evidence="3 5" id="KW-1133">Transmembrane helix</keyword>
<dbReference type="GO" id="GO:0022857">
    <property type="term" value="F:transmembrane transporter activity"/>
    <property type="evidence" value="ECO:0007669"/>
    <property type="project" value="TreeGrafter"/>
</dbReference>
<dbReference type="RefSeq" id="XP_020123947.1">
    <property type="nucleotide sequence ID" value="XM_020259839.1"/>
</dbReference>
<evidence type="ECO:0000256" key="1">
    <source>
        <dbReference type="ARBA" id="ARBA00004141"/>
    </source>
</evidence>
<organism evidence="6 7">
    <name type="scientific">Talaromyces atroroseus</name>
    <dbReference type="NCBI Taxonomy" id="1441469"/>
    <lineage>
        <taxon>Eukaryota</taxon>
        <taxon>Fungi</taxon>
        <taxon>Dikarya</taxon>
        <taxon>Ascomycota</taxon>
        <taxon>Pezizomycotina</taxon>
        <taxon>Eurotiomycetes</taxon>
        <taxon>Eurotiomycetidae</taxon>
        <taxon>Eurotiales</taxon>
        <taxon>Trichocomaceae</taxon>
        <taxon>Talaromyces</taxon>
        <taxon>Talaromyces sect. Trachyspermi</taxon>
    </lineage>
</organism>
<dbReference type="InterPro" id="IPR036259">
    <property type="entry name" value="MFS_trans_sf"/>
</dbReference>
<reference evidence="6 7" key="1">
    <citation type="submission" date="2015-06" db="EMBL/GenBank/DDBJ databases">
        <title>Talaromyces atroroseus IBT 11181 draft genome.</title>
        <authorList>
            <person name="Rasmussen K.B."/>
            <person name="Rasmussen S."/>
            <person name="Petersen B."/>
            <person name="Sicheritz-Ponten T."/>
            <person name="Mortensen U.H."/>
            <person name="Thrane U."/>
        </authorList>
    </citation>
    <scope>NUCLEOTIDE SEQUENCE [LARGE SCALE GENOMIC DNA]</scope>
    <source>
        <strain evidence="6 7">IBT 11181</strain>
    </source>
</reference>
<feature type="transmembrane region" description="Helical" evidence="5">
    <location>
        <begin position="139"/>
        <end position="166"/>
    </location>
</feature>
<feature type="transmembrane region" description="Helical" evidence="5">
    <location>
        <begin position="400"/>
        <end position="420"/>
    </location>
</feature>
<feature type="transmembrane region" description="Helical" evidence="5">
    <location>
        <begin position="202"/>
        <end position="223"/>
    </location>
</feature>
<comment type="caution">
    <text evidence="6">The sequence shown here is derived from an EMBL/GenBank/DDBJ whole genome shotgun (WGS) entry which is preliminary data.</text>
</comment>
<evidence type="ECO:0000313" key="6">
    <source>
        <dbReference type="EMBL" id="OKL63826.1"/>
    </source>
</evidence>
<evidence type="ECO:0000256" key="4">
    <source>
        <dbReference type="ARBA" id="ARBA00023136"/>
    </source>
</evidence>
<dbReference type="EMBL" id="LFMY01000001">
    <property type="protein sequence ID" value="OKL63826.1"/>
    <property type="molecule type" value="Genomic_DNA"/>
</dbReference>
<feature type="transmembrane region" description="Helical" evidence="5">
    <location>
        <begin position="288"/>
        <end position="306"/>
    </location>
</feature>
<name>A0A225B8V8_TALAT</name>
<dbReference type="GO" id="GO:0005886">
    <property type="term" value="C:plasma membrane"/>
    <property type="evidence" value="ECO:0007669"/>
    <property type="project" value="TreeGrafter"/>
</dbReference>
<feature type="transmembrane region" description="Helical" evidence="5">
    <location>
        <begin position="603"/>
        <end position="621"/>
    </location>
</feature>
<evidence type="ECO:0000256" key="2">
    <source>
        <dbReference type="ARBA" id="ARBA00022692"/>
    </source>
</evidence>